<proteinExistence type="predicted"/>
<protein>
    <submittedName>
        <fullName evidence="1">Uncharacterized protein</fullName>
    </submittedName>
</protein>
<dbReference type="EMBL" id="AMZN01000012">
    <property type="protein sequence ID" value="ELR72984.1"/>
    <property type="molecule type" value="Genomic_DNA"/>
</dbReference>
<dbReference type="Proteomes" id="UP000011135">
    <property type="component" value="Unassembled WGS sequence"/>
</dbReference>
<keyword evidence="2" id="KW-1185">Reference proteome</keyword>
<name>L8JZA0_9BACT</name>
<sequence>MSTVSHQLLAQRKLKETTLAKEADGIDPIRPDFCFRRKRDAVTE</sequence>
<comment type="caution">
    <text evidence="1">The sequence shown here is derived from an EMBL/GenBank/DDBJ whole genome shotgun (WGS) entry which is preliminary data.</text>
</comment>
<organism evidence="1 2">
    <name type="scientific">Fulvivirga imtechensis AK7</name>
    <dbReference type="NCBI Taxonomy" id="1237149"/>
    <lineage>
        <taxon>Bacteria</taxon>
        <taxon>Pseudomonadati</taxon>
        <taxon>Bacteroidota</taxon>
        <taxon>Cytophagia</taxon>
        <taxon>Cytophagales</taxon>
        <taxon>Fulvivirgaceae</taxon>
        <taxon>Fulvivirga</taxon>
    </lineage>
</organism>
<dbReference type="AlphaFoldDB" id="L8JZA0"/>
<accession>L8JZA0</accession>
<gene>
    <name evidence="1" type="ORF">C900_00486</name>
</gene>
<evidence type="ECO:0000313" key="1">
    <source>
        <dbReference type="EMBL" id="ELR72984.1"/>
    </source>
</evidence>
<evidence type="ECO:0000313" key="2">
    <source>
        <dbReference type="Proteomes" id="UP000011135"/>
    </source>
</evidence>
<reference evidence="1 2" key="1">
    <citation type="submission" date="2012-12" db="EMBL/GenBank/DDBJ databases">
        <title>Genome assembly of Fulvivirga imtechensis AK7.</title>
        <authorList>
            <person name="Nupur N."/>
            <person name="Khatri I."/>
            <person name="Kumar R."/>
            <person name="Subramanian S."/>
            <person name="Pinnaka A."/>
        </authorList>
    </citation>
    <scope>NUCLEOTIDE SEQUENCE [LARGE SCALE GENOMIC DNA]</scope>
    <source>
        <strain evidence="1 2">AK7</strain>
    </source>
</reference>